<evidence type="ECO:0000313" key="4">
    <source>
        <dbReference type="Proteomes" id="UP000068447"/>
    </source>
</evidence>
<dbReference type="GO" id="GO:0005886">
    <property type="term" value="C:plasma membrane"/>
    <property type="evidence" value="ECO:0007669"/>
    <property type="project" value="UniProtKB-ARBA"/>
</dbReference>
<dbReference type="Pfam" id="PF09335">
    <property type="entry name" value="VTT_dom"/>
    <property type="match status" value="1"/>
</dbReference>
<dbReference type="EMBL" id="CP013650">
    <property type="protein sequence ID" value="ALS99228.1"/>
    <property type="molecule type" value="Genomic_DNA"/>
</dbReference>
<dbReference type="KEGG" id="lal:AT746_13830"/>
<gene>
    <name evidence="3" type="ORF">AT746_13830</name>
</gene>
<dbReference type="STRING" id="1526571.AT746_13830"/>
<keyword evidence="1" id="KW-0812">Transmembrane</keyword>
<accession>A0A0U2ZLN3</accession>
<dbReference type="OrthoDB" id="9814483at2"/>
<dbReference type="AlphaFoldDB" id="A0A0U2ZLN3"/>
<keyword evidence="4" id="KW-1185">Reference proteome</keyword>
<name>A0A0U2ZLN3_9ALTE</name>
<feature type="domain" description="VTT" evidence="2">
    <location>
        <begin position="22"/>
        <end position="137"/>
    </location>
</feature>
<keyword evidence="1" id="KW-0472">Membrane</keyword>
<protein>
    <recommendedName>
        <fullName evidence="2">VTT domain-containing protein</fullName>
    </recommendedName>
</protein>
<dbReference type="PANTHER" id="PTHR42709">
    <property type="entry name" value="ALKALINE PHOSPHATASE LIKE PROTEIN"/>
    <property type="match status" value="1"/>
</dbReference>
<feature type="transmembrane region" description="Helical" evidence="1">
    <location>
        <begin position="38"/>
        <end position="62"/>
    </location>
</feature>
<evidence type="ECO:0000259" key="2">
    <source>
        <dbReference type="Pfam" id="PF09335"/>
    </source>
</evidence>
<keyword evidence="1" id="KW-1133">Transmembrane helix</keyword>
<reference evidence="3 4" key="1">
    <citation type="submission" date="2015-12" db="EMBL/GenBank/DDBJ databases">
        <title>Complete genome of Lacimicrobium alkaliphilum KCTC 32984.</title>
        <authorList>
            <person name="Kim S.-G."/>
            <person name="Lee Y.-J."/>
        </authorList>
    </citation>
    <scope>NUCLEOTIDE SEQUENCE [LARGE SCALE GENOMIC DNA]</scope>
    <source>
        <strain evidence="3 4">YelD216</strain>
    </source>
</reference>
<feature type="transmembrane region" description="Helical" evidence="1">
    <location>
        <begin position="115"/>
        <end position="136"/>
    </location>
</feature>
<dbReference type="Proteomes" id="UP000068447">
    <property type="component" value="Chromosome"/>
</dbReference>
<feature type="transmembrane region" description="Helical" evidence="1">
    <location>
        <begin position="83"/>
        <end position="109"/>
    </location>
</feature>
<evidence type="ECO:0000313" key="3">
    <source>
        <dbReference type="EMBL" id="ALS99228.1"/>
    </source>
</evidence>
<dbReference type="RefSeq" id="WP_062481264.1">
    <property type="nucleotide sequence ID" value="NZ_CP013650.1"/>
</dbReference>
<proteinExistence type="predicted"/>
<sequence>MMSYLVLFSSAFLAATFLPFYSEIVLFTLARQGEPPGLLILVATLGNTLGAVVNWVLGKYLLHFKDRRWFYFKESQLERVQKWFQRYGIWSLAFSWLPVGGDALTFIAGVMKVRILPFLLLVGLGKGVRYIVVFYFSTVI</sequence>
<evidence type="ECO:0000256" key="1">
    <source>
        <dbReference type="SAM" id="Phobius"/>
    </source>
</evidence>
<dbReference type="PANTHER" id="PTHR42709:SF4">
    <property type="entry name" value="INNER MEMBRANE PROTEIN YQAA"/>
    <property type="match status" value="1"/>
</dbReference>
<organism evidence="3 4">
    <name type="scientific">Lacimicrobium alkaliphilum</name>
    <dbReference type="NCBI Taxonomy" id="1526571"/>
    <lineage>
        <taxon>Bacteria</taxon>
        <taxon>Pseudomonadati</taxon>
        <taxon>Pseudomonadota</taxon>
        <taxon>Gammaproteobacteria</taxon>
        <taxon>Alteromonadales</taxon>
        <taxon>Alteromonadaceae</taxon>
        <taxon>Lacimicrobium</taxon>
    </lineage>
</organism>
<dbReference type="InterPro" id="IPR051311">
    <property type="entry name" value="DedA_domain"/>
</dbReference>
<dbReference type="InterPro" id="IPR032816">
    <property type="entry name" value="VTT_dom"/>
</dbReference>